<dbReference type="Proteomes" id="UP000596202">
    <property type="component" value="Chromosome"/>
</dbReference>
<dbReference type="GeneID" id="93526153"/>
<dbReference type="EMBL" id="CP068108">
    <property type="protein sequence ID" value="QQU00335.1"/>
    <property type="molecule type" value="Genomic_DNA"/>
</dbReference>
<accession>A0A9Q7EBC3</accession>
<protein>
    <submittedName>
        <fullName evidence="1">Uncharacterized protein</fullName>
    </submittedName>
</protein>
<evidence type="ECO:0000313" key="2">
    <source>
        <dbReference type="Proteomes" id="UP000596202"/>
    </source>
</evidence>
<reference evidence="1 2" key="1">
    <citation type="submission" date="2021-01" db="EMBL/GenBank/DDBJ databases">
        <title>FDA dAtabase for Regulatory Grade micrObial Sequences (FDA-ARGOS): Supporting development and validation of Infectious Disease Dx tests.</title>
        <authorList>
            <person name="Sproer C."/>
            <person name="Gronow S."/>
            <person name="Severitt S."/>
            <person name="Schroder I."/>
            <person name="Tallon L."/>
            <person name="Sadzewicz L."/>
            <person name="Zhao X."/>
            <person name="Boylan J."/>
            <person name="Ott S."/>
            <person name="Bowen H."/>
            <person name="Vavikolanu K."/>
            <person name="Mehta A."/>
            <person name="Aluvathingal J."/>
            <person name="Nadendla S."/>
            <person name="Lowell S."/>
            <person name="Myers T."/>
            <person name="Yan Y."/>
            <person name="Sichtig H."/>
        </authorList>
    </citation>
    <scope>NUCLEOTIDE SEQUENCE [LARGE SCALE GENOMIC DNA]</scope>
    <source>
        <strain evidence="1 2">FDAARGOS_1131</strain>
    </source>
</reference>
<dbReference type="AlphaFoldDB" id="A0A9Q7EBC3"/>
<organism evidence="1 2">
    <name type="scientific">Myroides odoratus</name>
    <name type="common">Flavobacterium odoratum</name>
    <dbReference type="NCBI Taxonomy" id="256"/>
    <lineage>
        <taxon>Bacteria</taxon>
        <taxon>Pseudomonadati</taxon>
        <taxon>Bacteroidota</taxon>
        <taxon>Flavobacteriia</taxon>
        <taxon>Flavobacteriales</taxon>
        <taxon>Flavobacteriaceae</taxon>
        <taxon>Myroides</taxon>
    </lineage>
</organism>
<gene>
    <name evidence="1" type="ORF">I6I88_00735</name>
</gene>
<sequence length="126" mass="14557">MEQHDKILVYTFANGCSGSTCYPLATFKRWAEENGYKLYLVTVGYNNLGATLNQQVNLPLYVIDYKAYHTNMRGKYYDRFLLDLLKNEVNSTEIVHKQNASLYAFEKGKLTQASNDLLQLEPKFVQ</sequence>
<dbReference type="RefSeq" id="WP_006264864.1">
    <property type="nucleotide sequence ID" value="NZ_CP068108.1"/>
</dbReference>
<proteinExistence type="predicted"/>
<name>A0A9Q7EBC3_MYROD</name>
<dbReference type="OrthoDB" id="1361638at2"/>
<evidence type="ECO:0000313" key="1">
    <source>
        <dbReference type="EMBL" id="QQU00335.1"/>
    </source>
</evidence>